<name>A0A420EZP9_9ACTN</name>
<dbReference type="OrthoDB" id="5174760at2"/>
<dbReference type="EMBL" id="RAQQ01000011">
    <property type="protein sequence ID" value="RKF26189.1"/>
    <property type="molecule type" value="Genomic_DNA"/>
</dbReference>
<accession>A0A420EZP9</accession>
<organism evidence="1 2">
    <name type="scientific">Micromonospora globbae</name>
    <dbReference type="NCBI Taxonomy" id="1894969"/>
    <lineage>
        <taxon>Bacteria</taxon>
        <taxon>Bacillati</taxon>
        <taxon>Actinomycetota</taxon>
        <taxon>Actinomycetes</taxon>
        <taxon>Micromonosporales</taxon>
        <taxon>Micromonosporaceae</taxon>
        <taxon>Micromonospora</taxon>
    </lineage>
</organism>
<comment type="caution">
    <text evidence="1">The sequence shown here is derived from an EMBL/GenBank/DDBJ whole genome shotgun (WGS) entry which is preliminary data.</text>
</comment>
<dbReference type="Proteomes" id="UP000285744">
    <property type="component" value="Unassembled WGS sequence"/>
</dbReference>
<dbReference type="RefSeq" id="WP_120329405.1">
    <property type="nucleotide sequence ID" value="NZ_JBFAVT010000082.1"/>
</dbReference>
<reference evidence="1 2" key="1">
    <citation type="journal article" date="2018" name="Int. J. Syst. Evol. Microbiol.">
        <title>Micromonospora globbae sp. nov., an endophytic actinomycete isolated from roots of Globba winitii C. H. Wright.</title>
        <authorList>
            <person name="Kuncharoen N."/>
            <person name="Pittayakhajonwut P."/>
            <person name="Tanasupawat S."/>
        </authorList>
    </citation>
    <scope>NUCLEOTIDE SEQUENCE [LARGE SCALE GENOMIC DNA]</scope>
    <source>
        <strain evidence="1 2">WPS1-2</strain>
    </source>
</reference>
<gene>
    <name evidence="1" type="ORF">D7I43_16475</name>
</gene>
<evidence type="ECO:0000313" key="2">
    <source>
        <dbReference type="Proteomes" id="UP000285744"/>
    </source>
</evidence>
<sequence>MTTEAHFLGDADAPPPPPGHGVLVVTFHFTSKVELYRSGMLLRDRPNWDIWVPPPVLTVDGQPVRASWSTWCYPLPAGPHQVDVREPAAAGRRVEVVAGEAHRLRYDASVTIRKDHTDTRVLQWYGTGRWRA</sequence>
<proteinExistence type="predicted"/>
<protein>
    <submittedName>
        <fullName evidence="1">Uncharacterized protein</fullName>
    </submittedName>
</protein>
<dbReference type="AlphaFoldDB" id="A0A420EZP9"/>
<evidence type="ECO:0000313" key="1">
    <source>
        <dbReference type="EMBL" id="RKF26189.1"/>
    </source>
</evidence>